<protein>
    <submittedName>
        <fullName evidence="2">Uncharacterized protein</fullName>
    </submittedName>
</protein>
<comment type="caution">
    <text evidence="2">The sequence shown here is derived from an EMBL/GenBank/DDBJ whole genome shotgun (WGS) entry which is preliminary data.</text>
</comment>
<accession>A0AAP0JK01</accession>
<organism evidence="2 3">
    <name type="scientific">Stephania yunnanensis</name>
    <dbReference type="NCBI Taxonomy" id="152371"/>
    <lineage>
        <taxon>Eukaryota</taxon>
        <taxon>Viridiplantae</taxon>
        <taxon>Streptophyta</taxon>
        <taxon>Embryophyta</taxon>
        <taxon>Tracheophyta</taxon>
        <taxon>Spermatophyta</taxon>
        <taxon>Magnoliopsida</taxon>
        <taxon>Ranunculales</taxon>
        <taxon>Menispermaceae</taxon>
        <taxon>Menispermoideae</taxon>
        <taxon>Cissampelideae</taxon>
        <taxon>Stephania</taxon>
    </lineage>
</organism>
<gene>
    <name evidence="2" type="ORF">Syun_014793</name>
</gene>
<feature type="compositionally biased region" description="Basic and acidic residues" evidence="1">
    <location>
        <begin position="77"/>
        <end position="89"/>
    </location>
</feature>
<proteinExistence type="predicted"/>
<dbReference type="AlphaFoldDB" id="A0AAP0JK01"/>
<dbReference type="Proteomes" id="UP001420932">
    <property type="component" value="Unassembled WGS sequence"/>
</dbReference>
<dbReference type="EMBL" id="JBBNAF010000006">
    <property type="protein sequence ID" value="KAK9135463.1"/>
    <property type="molecule type" value="Genomic_DNA"/>
</dbReference>
<evidence type="ECO:0000313" key="2">
    <source>
        <dbReference type="EMBL" id="KAK9135463.1"/>
    </source>
</evidence>
<feature type="compositionally biased region" description="Low complexity" evidence="1">
    <location>
        <begin position="128"/>
        <end position="137"/>
    </location>
</feature>
<feature type="region of interest" description="Disordered" evidence="1">
    <location>
        <begin position="71"/>
        <end position="146"/>
    </location>
</feature>
<sequence length="146" mass="16026">MRYWFSSGHVDPRGGPKAIAHSEKALLVIALSTWIHVDPRGHFWGRGRRGHEICPVTKKVSERRGCLYNEETGWSSVERDHERRKEEGTGVRSSGEGGEECTDAAETSADQRTTAEEVAAAEERTRGRGVQSRSGRSAVGEHGGVV</sequence>
<evidence type="ECO:0000256" key="1">
    <source>
        <dbReference type="SAM" id="MobiDB-lite"/>
    </source>
</evidence>
<name>A0AAP0JK01_9MAGN</name>
<evidence type="ECO:0000313" key="3">
    <source>
        <dbReference type="Proteomes" id="UP001420932"/>
    </source>
</evidence>
<reference evidence="2 3" key="1">
    <citation type="submission" date="2024-01" db="EMBL/GenBank/DDBJ databases">
        <title>Genome assemblies of Stephania.</title>
        <authorList>
            <person name="Yang L."/>
        </authorList>
    </citation>
    <scope>NUCLEOTIDE SEQUENCE [LARGE SCALE GENOMIC DNA]</scope>
    <source>
        <strain evidence="2">YNDBR</strain>
        <tissue evidence="2">Leaf</tissue>
    </source>
</reference>
<keyword evidence="3" id="KW-1185">Reference proteome</keyword>